<dbReference type="InterPro" id="IPR026847">
    <property type="entry name" value="VPS13"/>
</dbReference>
<comment type="similarity">
    <text evidence="1">Belongs to the VPS13 family.</text>
</comment>
<organism evidence="4">
    <name type="scientific">Ditylum brightwellii</name>
    <dbReference type="NCBI Taxonomy" id="49249"/>
    <lineage>
        <taxon>Eukaryota</taxon>
        <taxon>Sar</taxon>
        <taxon>Stramenopiles</taxon>
        <taxon>Ochrophyta</taxon>
        <taxon>Bacillariophyta</taxon>
        <taxon>Mediophyceae</taxon>
        <taxon>Lithodesmiophycidae</taxon>
        <taxon>Lithodesmiales</taxon>
        <taxon>Lithodesmiaceae</taxon>
        <taxon>Ditylum</taxon>
    </lineage>
</organism>
<feature type="domain" description="Vacuolar protein sorting-associated protein 13 VPS13 adaptor binding" evidence="3">
    <location>
        <begin position="403"/>
        <end position="742"/>
    </location>
</feature>
<dbReference type="PANTHER" id="PTHR16166:SF93">
    <property type="entry name" value="INTERMEMBRANE LIPID TRANSFER PROTEIN VPS13"/>
    <property type="match status" value="1"/>
</dbReference>
<dbReference type="EMBL" id="HBGN01015484">
    <property type="protein sequence ID" value="CAD9327903.1"/>
    <property type="molecule type" value="Transcribed_RNA"/>
</dbReference>
<feature type="region of interest" description="Disordered" evidence="2">
    <location>
        <begin position="1053"/>
        <end position="1084"/>
    </location>
</feature>
<evidence type="ECO:0000313" key="4">
    <source>
        <dbReference type="EMBL" id="CAD9327903.1"/>
    </source>
</evidence>
<proteinExistence type="inferred from homology"/>
<feature type="region of interest" description="Disordered" evidence="2">
    <location>
        <begin position="429"/>
        <end position="452"/>
    </location>
</feature>
<protein>
    <recommendedName>
        <fullName evidence="3">Vacuolar protein sorting-associated protein 13 VPS13 adaptor binding domain-containing protein</fullName>
    </recommendedName>
</protein>
<dbReference type="GO" id="GO:0006623">
    <property type="term" value="P:protein targeting to vacuole"/>
    <property type="evidence" value="ECO:0007669"/>
    <property type="project" value="TreeGrafter"/>
</dbReference>
<name>A0A7S1Z4M3_9STRA</name>
<gene>
    <name evidence="4" type="ORF">DBRI1063_LOCUS9939</name>
</gene>
<dbReference type="GO" id="GO:0045053">
    <property type="term" value="P:protein retention in Golgi apparatus"/>
    <property type="evidence" value="ECO:0007669"/>
    <property type="project" value="TreeGrafter"/>
</dbReference>
<dbReference type="InterPro" id="IPR009543">
    <property type="entry name" value="VPS13_VAB"/>
</dbReference>
<evidence type="ECO:0000259" key="3">
    <source>
        <dbReference type="Pfam" id="PF25036"/>
    </source>
</evidence>
<sequence>MVGVYKFPLYRVGDDRLTAKGASASVIVRVALSGGTKIVSVESPLFLKNVANAPILCQITAQPSGSLLWETTLSSSSKKDRQKDRKFVVPESETICAPIPVHLVPFVNSNMISLSLVALPAGLCEKNEDDHIDSVTIPFPPSFSKNSAKRGLIRISEISLEHIKPGVHYDYKTVLTRPIFHLNVCSLRIGNFSLEPQMISNTDKSHPLIPEQRMLLFRPPMTIRNHLPQSISIQGRVKNPSFATPRIISSKGSKQNLSGEGMFTISSPKRQHRWNSLTTRDWEDIGTVQCGDAVEWNGATASDSVEIRIRLKDELGGEEHSKEFPTWSTPITVLPEGNISRLGGSEHAQNSFTEKFIITDSFGVELSLSLALEKNTNVTGDSDSSPHQNIRNYANDMAAAPRALAIFCPLWIVDSSGLDLEYKTRTPVAGQSTQERKREIEIPSPCADSGLGGEGKSHNKIFDLGLADLLKDEEFSYLQARSPFDILMIGDEKAGELSIRRRSKKIVVDGDLRHDEFSPWSNPITIRRNRDQRISVSPLSSISNFSFDQLYLALNTRTISAPEHFGGMYGTKLIHVVNRYVFVNLLDRELEVMATNGSSNLGQKPVTVGVDGQGRPFHFDDSGLIRVRPKEFGWGWSGPFSLTKKRRDLTVRLKNKLTGSIIIADLDFEKKPKSNQTIIVLRPSRHPPFRLENHTVHPLQFRQISYWNEEQFSNTRFQNERALGTILLPYHNAQYAWDEPDATPRLILVEVADFGMPSESIQDTSPNFVLGQFDLDHVPPGTKLKVTNSLFSADIMADGPTRVLRITDAALQTQQLGEIYEEQQGWNSLMEISTSSRLPHYIRIKLSAGIGVSVIDWTPQELLYMSLNDISIERSVFSGLEDMKISVSSISVDNQLWITPYPVLLKIGEHPNDITSKHSMRIRRRRPRQNAFCISWSRELDTSGTHGSLTVLRNVDFYCENLHLKVDGNLFDMLFNMLNSVIAIRQLGGVNLESKISLTRDAQLWMLLGSDHQTPSKNSGDNQQTNTLEASESTVITAAMAAKMGLNDQNQSGITLSNSKPKNSAMTRGKGKGGSEVRVADDSMVPPLSKPRHKYYIEKIRISQLGIELSWSGNLLPAAVSTLPDFMRPAMTFEGIPIMLRPFTDAHAYGTVQDHLQRVTSHYLSIRRIIDVLAGLSLKPSILIRGCLFTSREFIATFFAGISDILAKAGNHLSAWSSSNQIEPLFELEETVDGEILPHRDILNEDISERYRLQYAFSWLYPKQFHNNIVGKMGTLLQVLATLNSTISSSLRYEGGSKVSGFSRNRRKVVESVRLRPPRLFANQEGKDLLVEYVEGENVGKALLSRVRMGVYLAEGYIFHGDCALVESDLNSNPLIFLLTSERLLLLWKGGGNLNIASVVWEVTFNDIVLISGEEAGEGSKINLVQFWYLSRDNGKLERHERRFDRFDTCACHGLEIMDCQPIYFHLEDSLKILREILLTAPSTKTEHFSLQSAHGNAALSEL</sequence>
<accession>A0A7S1Z4M3</accession>
<dbReference type="Pfam" id="PF25036">
    <property type="entry name" value="VPS13_VAB"/>
    <property type="match status" value="1"/>
</dbReference>
<evidence type="ECO:0000256" key="1">
    <source>
        <dbReference type="ARBA" id="ARBA00006545"/>
    </source>
</evidence>
<evidence type="ECO:0000256" key="2">
    <source>
        <dbReference type="SAM" id="MobiDB-lite"/>
    </source>
</evidence>
<dbReference type="PANTHER" id="PTHR16166">
    <property type="entry name" value="VACUOLAR PROTEIN SORTING-ASSOCIATED PROTEIN VPS13"/>
    <property type="match status" value="1"/>
</dbReference>
<feature type="compositionally biased region" description="Polar residues" evidence="2">
    <location>
        <begin position="1053"/>
        <end position="1066"/>
    </location>
</feature>
<reference evidence="4" key="1">
    <citation type="submission" date="2021-01" db="EMBL/GenBank/DDBJ databases">
        <authorList>
            <person name="Corre E."/>
            <person name="Pelletier E."/>
            <person name="Niang G."/>
            <person name="Scheremetjew M."/>
            <person name="Finn R."/>
            <person name="Kale V."/>
            <person name="Holt S."/>
            <person name="Cochrane G."/>
            <person name="Meng A."/>
            <person name="Brown T."/>
            <person name="Cohen L."/>
        </authorList>
    </citation>
    <scope>NUCLEOTIDE SEQUENCE</scope>
    <source>
        <strain evidence="4">Pop2</strain>
    </source>
</reference>